<reference evidence="2 3" key="1">
    <citation type="submission" date="2008-07" db="EMBL/GenBank/DDBJ databases">
        <authorList>
            <person name="El-Sayed N."/>
            <person name="Caler E."/>
            <person name="Inman J."/>
            <person name="Amedeo P."/>
            <person name="Hass B."/>
            <person name="Wortman J."/>
        </authorList>
    </citation>
    <scope>NUCLEOTIDE SEQUENCE [LARGE SCALE GENOMIC DNA]</scope>
    <source>
        <strain evidence="3">ATCC 50983 / TXsc</strain>
    </source>
</reference>
<accession>C5LZF0</accession>
<organism evidence="3">
    <name type="scientific">Perkinsus marinus (strain ATCC 50983 / TXsc)</name>
    <dbReference type="NCBI Taxonomy" id="423536"/>
    <lineage>
        <taxon>Eukaryota</taxon>
        <taxon>Sar</taxon>
        <taxon>Alveolata</taxon>
        <taxon>Perkinsozoa</taxon>
        <taxon>Perkinsea</taxon>
        <taxon>Perkinsida</taxon>
        <taxon>Perkinsidae</taxon>
        <taxon>Perkinsus</taxon>
    </lineage>
</organism>
<dbReference type="GeneID" id="9037758"/>
<keyword evidence="3" id="KW-1185">Reference proteome</keyword>
<dbReference type="Proteomes" id="UP000007800">
    <property type="component" value="Unassembled WGS sequence"/>
</dbReference>
<evidence type="ECO:0000313" key="2">
    <source>
        <dbReference type="EMBL" id="EEQ97944.1"/>
    </source>
</evidence>
<dbReference type="InterPro" id="IPR029058">
    <property type="entry name" value="AB_hydrolase_fold"/>
</dbReference>
<dbReference type="RefSeq" id="XP_002765227.1">
    <property type="nucleotide sequence ID" value="XM_002765181.1"/>
</dbReference>
<keyword evidence="2" id="KW-0378">Hydrolase</keyword>
<dbReference type="OrthoDB" id="447252at2759"/>
<dbReference type="PANTHER" id="PTHR42886">
    <property type="entry name" value="RE40534P-RELATED"/>
    <property type="match status" value="1"/>
</dbReference>
<dbReference type="InterPro" id="IPR000073">
    <property type="entry name" value="AB_hydrolase_1"/>
</dbReference>
<dbReference type="AlphaFoldDB" id="C5LZF0"/>
<dbReference type="OMA" id="CKDDSIM"/>
<dbReference type="Gene3D" id="3.40.50.1820">
    <property type="entry name" value="alpha/beta hydrolase"/>
    <property type="match status" value="1"/>
</dbReference>
<evidence type="ECO:0000313" key="3">
    <source>
        <dbReference type="Proteomes" id="UP000007800"/>
    </source>
</evidence>
<dbReference type="PANTHER" id="PTHR42886:SF53">
    <property type="entry name" value="ALPHA_BETA-HYDROLASES SUPERFAMILY PROTEIN"/>
    <property type="match status" value="1"/>
</dbReference>
<dbReference type="SUPFAM" id="SSF53474">
    <property type="entry name" value="alpha/beta-Hydrolases"/>
    <property type="match status" value="1"/>
</dbReference>
<protein>
    <submittedName>
        <fullName evidence="2">Alpha beta hydrolase, putative</fullName>
    </submittedName>
</protein>
<evidence type="ECO:0000259" key="1">
    <source>
        <dbReference type="Pfam" id="PF00561"/>
    </source>
</evidence>
<name>C5LZF0_PERM5</name>
<proteinExistence type="predicted"/>
<feature type="domain" description="AB hydrolase-1" evidence="1">
    <location>
        <begin position="35"/>
        <end position="145"/>
    </location>
</feature>
<gene>
    <name evidence="2" type="ORF">Pmar_PMAR025571</name>
</gene>
<dbReference type="InParanoid" id="C5LZF0"/>
<dbReference type="Pfam" id="PF00561">
    <property type="entry name" value="Abhydrolase_1"/>
    <property type="match status" value="1"/>
</dbReference>
<dbReference type="GO" id="GO:0016787">
    <property type="term" value="F:hydrolase activity"/>
    <property type="evidence" value="ECO:0007669"/>
    <property type="project" value="UniProtKB-KW"/>
</dbReference>
<sequence>MDSSIVEERVQFMAPSGDHLLSGILMRPSRACNSVVIVCHGLFCDKDHPLVSSIAEAFVTQLGVCSFRFDFSANGESPGEWDGADYYQEVLEVDAAVLMLQQGKGLKTICVLGHSKGGTVVNMYAGALDVVTQVPMVVSLSARFDLSVRPEDRFSPSEMKSLEEVGYCDIVKTTPNGERVYRWWKESLQKISAINMRSIVESSATKKEDMLMMFIHAVDDKTVPVSDLTMFADTYDRVASGEGKRCIKMQLPAGGHSFKYNEERQQFLVPLFEALRSKHLV</sequence>
<dbReference type="EMBL" id="GG686856">
    <property type="protein sequence ID" value="EEQ97944.1"/>
    <property type="molecule type" value="Genomic_DNA"/>
</dbReference>